<accession>A0ABP0N7L8</accession>
<evidence type="ECO:0000256" key="2">
    <source>
        <dbReference type="ARBA" id="ARBA00022741"/>
    </source>
</evidence>
<comment type="caution">
    <text evidence="8">The sequence shown here is derived from an EMBL/GenBank/DDBJ whole genome shotgun (WGS) entry which is preliminary data.</text>
</comment>
<keyword evidence="2 5" id="KW-0547">Nucleotide-binding</keyword>
<organism evidence="8 9">
    <name type="scientific">Durusdinium trenchii</name>
    <dbReference type="NCBI Taxonomy" id="1381693"/>
    <lineage>
        <taxon>Eukaryota</taxon>
        <taxon>Sar</taxon>
        <taxon>Alveolata</taxon>
        <taxon>Dinophyceae</taxon>
        <taxon>Suessiales</taxon>
        <taxon>Symbiodiniaceae</taxon>
        <taxon>Durusdinium</taxon>
    </lineage>
</organism>
<dbReference type="InterPro" id="IPR005481">
    <property type="entry name" value="BC-like_N"/>
</dbReference>
<dbReference type="InterPro" id="IPR013815">
    <property type="entry name" value="ATP_grasp_subdomain_1"/>
</dbReference>
<sequence length="576" mass="63587">MRGSANAEGRMWLGGQDPLKSYVNACGGKQAVRRILVASNGMAAAKVMMSMRQWAHMEANLGSSGILEFVAMATKDDLDANAEFIRLADKHVEVPPGKNVNNYANVDLICKIAQAQKVDAVWPGWGHASENPKLPAKLKDLGIHFIGPTSPVMSVLGDKIAAGILAQTAGVPSIPWSGDGLTAELTAEGTIPEETFKKACLTSVQQAVACAERIGFPVMLKASEGGGGKGIRMSQDKEELEQHFVQVRSEVPGSPVFMMQLCTGARHIEVQIVGDQHGQVVALSGRDCSTQRRFQKIFEEGPPVIVPKATFKEMERAAQRLTASIGYIGAGTIEYLYNATTNQFYFLELNPRLQVEHPVTEAITGVNLPATQLQVAMGIPLDRMPQVRSFYGKSSWDTSKIDFMKDDYVYPKVHCIASRITAENPDDSFKPTSGKIDRIKFQSSVACWGYFSVWTHAAIHEFADSQFGHLFARGGDREEARKTLVLALKNLEVVGEIRTPIEYLVELLGTKAFRLNTIDTSWLDGLLRERAVKVKYEKLDVVFYAAVLRAVRQFEARDVDFAEAIAKRRQEHKRER</sequence>
<dbReference type="Gene3D" id="3.90.1770.10">
    <property type="entry name" value="PreATP-grasp domain"/>
    <property type="match status" value="1"/>
</dbReference>
<evidence type="ECO:0000256" key="5">
    <source>
        <dbReference type="PROSITE-ProRule" id="PRU00409"/>
    </source>
</evidence>
<feature type="domain" description="ATP-grasp" evidence="6">
    <location>
        <begin position="183"/>
        <end position="377"/>
    </location>
</feature>
<dbReference type="SUPFAM" id="SSF52440">
    <property type="entry name" value="PreATP-grasp domain"/>
    <property type="match status" value="1"/>
</dbReference>
<evidence type="ECO:0000259" key="6">
    <source>
        <dbReference type="PROSITE" id="PS50975"/>
    </source>
</evidence>
<keyword evidence="4" id="KW-0092">Biotin</keyword>
<dbReference type="PROSITE" id="PS00866">
    <property type="entry name" value="CPSASE_1"/>
    <property type="match status" value="1"/>
</dbReference>
<dbReference type="InterPro" id="IPR005479">
    <property type="entry name" value="CPAse_ATP-bd"/>
</dbReference>
<dbReference type="PANTHER" id="PTHR45728:SF3">
    <property type="entry name" value="ACETYL-COA CARBOXYLASE"/>
    <property type="match status" value="1"/>
</dbReference>
<evidence type="ECO:0000313" key="9">
    <source>
        <dbReference type="Proteomes" id="UP001642464"/>
    </source>
</evidence>
<evidence type="ECO:0000256" key="4">
    <source>
        <dbReference type="ARBA" id="ARBA00023267"/>
    </source>
</evidence>
<name>A0ABP0N7L8_9DINO</name>
<dbReference type="Proteomes" id="UP001642464">
    <property type="component" value="Unassembled WGS sequence"/>
</dbReference>
<dbReference type="EMBL" id="CAXAMM010026113">
    <property type="protein sequence ID" value="CAK9058250.1"/>
    <property type="molecule type" value="Genomic_DNA"/>
</dbReference>
<keyword evidence="3 5" id="KW-0067">ATP-binding</keyword>
<feature type="domain" description="Biotin carboxylation" evidence="7">
    <location>
        <begin position="31"/>
        <end position="528"/>
    </location>
</feature>
<dbReference type="Gene3D" id="3.30.470.20">
    <property type="entry name" value="ATP-grasp fold, B domain"/>
    <property type="match status" value="1"/>
</dbReference>
<keyword evidence="1" id="KW-0436">Ligase</keyword>
<dbReference type="Pfam" id="PF00289">
    <property type="entry name" value="Biotin_carb_N"/>
    <property type="match status" value="1"/>
</dbReference>
<dbReference type="SMART" id="SM00878">
    <property type="entry name" value="Biotin_carb_C"/>
    <property type="match status" value="1"/>
</dbReference>
<dbReference type="SUPFAM" id="SSF51246">
    <property type="entry name" value="Rudiment single hybrid motif"/>
    <property type="match status" value="1"/>
</dbReference>
<dbReference type="PROSITE" id="PS50975">
    <property type="entry name" value="ATP_GRASP"/>
    <property type="match status" value="1"/>
</dbReference>
<dbReference type="SUPFAM" id="SSF56059">
    <property type="entry name" value="Glutathione synthetase ATP-binding domain-like"/>
    <property type="match status" value="1"/>
</dbReference>
<dbReference type="Pfam" id="PF02786">
    <property type="entry name" value="CPSase_L_D2"/>
    <property type="match status" value="1"/>
</dbReference>
<evidence type="ECO:0000259" key="7">
    <source>
        <dbReference type="PROSITE" id="PS50979"/>
    </source>
</evidence>
<keyword evidence="9" id="KW-1185">Reference proteome</keyword>
<dbReference type="PANTHER" id="PTHR45728">
    <property type="entry name" value="ACETYL-COA CARBOXYLASE, ISOFORM A"/>
    <property type="match status" value="1"/>
</dbReference>
<protein>
    <submittedName>
        <fullName evidence="8">Acetyl-CoA carboxylase (ACC-alpha)</fullName>
    </submittedName>
</protein>
<dbReference type="Gene3D" id="3.40.50.20">
    <property type="match status" value="1"/>
</dbReference>
<reference evidence="8 9" key="1">
    <citation type="submission" date="2024-02" db="EMBL/GenBank/DDBJ databases">
        <authorList>
            <person name="Chen Y."/>
            <person name="Shah S."/>
            <person name="Dougan E. K."/>
            <person name="Thang M."/>
            <person name="Chan C."/>
        </authorList>
    </citation>
    <scope>NUCLEOTIDE SEQUENCE [LARGE SCALE GENOMIC DNA]</scope>
</reference>
<dbReference type="InterPro" id="IPR011054">
    <property type="entry name" value="Rudment_hybrid_motif"/>
</dbReference>
<evidence type="ECO:0000313" key="8">
    <source>
        <dbReference type="EMBL" id="CAK9058250.1"/>
    </source>
</evidence>
<dbReference type="InterPro" id="IPR005482">
    <property type="entry name" value="Biotin_COase_C"/>
</dbReference>
<dbReference type="InterPro" id="IPR016185">
    <property type="entry name" value="PreATP-grasp_dom_sf"/>
</dbReference>
<evidence type="ECO:0000256" key="3">
    <source>
        <dbReference type="ARBA" id="ARBA00022840"/>
    </source>
</evidence>
<dbReference type="PROSITE" id="PS50979">
    <property type="entry name" value="BC"/>
    <property type="match status" value="1"/>
</dbReference>
<dbReference type="InterPro" id="IPR049076">
    <property type="entry name" value="ACCA"/>
</dbReference>
<dbReference type="InterPro" id="IPR011764">
    <property type="entry name" value="Biotin_carboxylation_dom"/>
</dbReference>
<dbReference type="PROSITE" id="PS00867">
    <property type="entry name" value="CPSASE_2"/>
    <property type="match status" value="1"/>
</dbReference>
<dbReference type="Pfam" id="PF02785">
    <property type="entry name" value="Biotin_carb_C"/>
    <property type="match status" value="1"/>
</dbReference>
<dbReference type="Gene3D" id="3.30.1490.20">
    <property type="entry name" value="ATP-grasp fold, A domain"/>
    <property type="match status" value="1"/>
</dbReference>
<proteinExistence type="predicted"/>
<gene>
    <name evidence="8" type="ORF">SCF082_LOCUS31089</name>
</gene>
<evidence type="ECO:0000256" key="1">
    <source>
        <dbReference type="ARBA" id="ARBA00022598"/>
    </source>
</evidence>
<dbReference type="InterPro" id="IPR011761">
    <property type="entry name" value="ATP-grasp"/>
</dbReference>